<comment type="caution">
    <text evidence="1">The sequence shown here is derived from an EMBL/GenBank/DDBJ whole genome shotgun (WGS) entry which is preliminary data.</text>
</comment>
<sequence length="239" mass="27004">MQMISSIAELEELVVYCPFSSVGLRSWLSITGPFLKDLELRMNTITPHQNLIEISSKLDCIGSAWNLESLKLWGVLMIDSPQWDVFLRLRNLEVVGARLKDTALSDALRACPNLTHLLLLDCEGLKSLSIELPHLEHCKLDFTGNGNCSLLLNSPKLESFEQLYMKVEFTGDFEELVPFLEIDFVDFFNSHPKLQTFDIHGAMFAALCQKNSLKNVDSRFSIPCLEKVVITVRSPLNAE</sequence>
<dbReference type="Proteomes" id="UP000594638">
    <property type="component" value="Unassembled WGS sequence"/>
</dbReference>
<dbReference type="EMBL" id="CACTIH010001825">
    <property type="protein sequence ID" value="CAA2964522.1"/>
    <property type="molecule type" value="Genomic_DNA"/>
</dbReference>
<evidence type="ECO:0000313" key="2">
    <source>
        <dbReference type="Proteomes" id="UP000594638"/>
    </source>
</evidence>
<dbReference type="Gramene" id="OE9A084213T2">
    <property type="protein sequence ID" value="OE9A084213C2"/>
    <property type="gene ID" value="OE9A084213"/>
</dbReference>
<dbReference type="Gene3D" id="3.80.10.10">
    <property type="entry name" value="Ribonuclease Inhibitor"/>
    <property type="match status" value="1"/>
</dbReference>
<dbReference type="OrthoDB" id="9973021at2759"/>
<dbReference type="InterPro" id="IPR032675">
    <property type="entry name" value="LRR_dom_sf"/>
</dbReference>
<dbReference type="AlphaFoldDB" id="A0A8S0QD64"/>
<keyword evidence="2" id="KW-1185">Reference proteome</keyword>
<reference evidence="1 2" key="1">
    <citation type="submission" date="2019-12" db="EMBL/GenBank/DDBJ databases">
        <authorList>
            <person name="Alioto T."/>
            <person name="Alioto T."/>
            <person name="Gomez Garrido J."/>
        </authorList>
    </citation>
    <scope>NUCLEOTIDE SEQUENCE [LARGE SCALE GENOMIC DNA]</scope>
</reference>
<organism evidence="1 2">
    <name type="scientific">Olea europaea subsp. europaea</name>
    <dbReference type="NCBI Taxonomy" id="158383"/>
    <lineage>
        <taxon>Eukaryota</taxon>
        <taxon>Viridiplantae</taxon>
        <taxon>Streptophyta</taxon>
        <taxon>Embryophyta</taxon>
        <taxon>Tracheophyta</taxon>
        <taxon>Spermatophyta</taxon>
        <taxon>Magnoliopsida</taxon>
        <taxon>eudicotyledons</taxon>
        <taxon>Gunneridae</taxon>
        <taxon>Pentapetalae</taxon>
        <taxon>asterids</taxon>
        <taxon>lamiids</taxon>
        <taxon>Lamiales</taxon>
        <taxon>Oleaceae</taxon>
        <taxon>Oleeae</taxon>
        <taxon>Olea</taxon>
    </lineage>
</organism>
<gene>
    <name evidence="1" type="ORF">OLEA9_A084213</name>
</gene>
<protein>
    <submittedName>
        <fullName evidence="1">Uncharacterized protein</fullName>
    </submittedName>
</protein>
<dbReference type="SUPFAM" id="SSF52047">
    <property type="entry name" value="RNI-like"/>
    <property type="match status" value="1"/>
</dbReference>
<evidence type="ECO:0000313" key="1">
    <source>
        <dbReference type="EMBL" id="CAA2964522.1"/>
    </source>
</evidence>
<name>A0A8S0QD64_OLEEU</name>
<proteinExistence type="predicted"/>
<accession>A0A8S0QD64</accession>